<dbReference type="GO" id="GO:0015648">
    <property type="term" value="F:lipid-linked peptidoglycan transporter activity"/>
    <property type="evidence" value="ECO:0007669"/>
    <property type="project" value="UniProtKB-UniRule"/>
</dbReference>
<comment type="pathway">
    <text evidence="8">Cell wall biogenesis; peptidoglycan biosynthesis.</text>
</comment>
<evidence type="ECO:0000256" key="2">
    <source>
        <dbReference type="ARBA" id="ARBA00022475"/>
    </source>
</evidence>
<feature type="transmembrane region" description="Helical" evidence="8">
    <location>
        <begin position="142"/>
        <end position="162"/>
    </location>
</feature>
<feature type="transmembrane region" description="Helical" evidence="8">
    <location>
        <begin position="373"/>
        <end position="395"/>
    </location>
</feature>
<comment type="similarity">
    <text evidence="8 9">Belongs to the MurJ/MviN family.</text>
</comment>
<dbReference type="PANTHER" id="PTHR47019">
    <property type="entry name" value="LIPID II FLIPPASE MURJ"/>
    <property type="match status" value="1"/>
</dbReference>
<dbReference type="EMBL" id="PGTN01000050">
    <property type="protein sequence ID" value="PJF47411.1"/>
    <property type="molecule type" value="Genomic_DNA"/>
</dbReference>
<evidence type="ECO:0000256" key="8">
    <source>
        <dbReference type="HAMAP-Rule" id="MF_02078"/>
    </source>
</evidence>
<comment type="caution">
    <text evidence="10">The sequence shown here is derived from an EMBL/GenBank/DDBJ whole genome shotgun (WGS) entry which is preliminary data.</text>
</comment>
<keyword evidence="8 9" id="KW-0961">Cell wall biogenesis/degradation</keyword>
<keyword evidence="6 8" id="KW-1133">Transmembrane helix</keyword>
<dbReference type="GO" id="GO:0034204">
    <property type="term" value="P:lipid translocation"/>
    <property type="evidence" value="ECO:0007669"/>
    <property type="project" value="TreeGrafter"/>
</dbReference>
<feature type="transmembrane region" description="Helical" evidence="8">
    <location>
        <begin position="334"/>
        <end position="353"/>
    </location>
</feature>
<organism evidence="10 11">
    <name type="scientific">Candidatus Thermofonsia Clade 3 bacterium</name>
    <dbReference type="NCBI Taxonomy" id="2364212"/>
    <lineage>
        <taxon>Bacteria</taxon>
        <taxon>Bacillati</taxon>
        <taxon>Chloroflexota</taxon>
        <taxon>Candidatus Thermofontia</taxon>
        <taxon>Candidatus Thermofonsia Clade 3</taxon>
    </lineage>
</organism>
<keyword evidence="5 8" id="KW-0573">Peptidoglycan synthesis</keyword>
<sequence length="539" mass="55990">MGDPAPRRVMSRRSLARSAALVGGFYVLSNIAGFVARLLINARFGAGAEQDAFRAAFVIPDLMFNVLAGGALASAFIPVYVGRLSRGERDIAQRLARAVAQVVFGVLSALALIAAASAPALIHHVVARQFSPAQVALTASLMRIMLLATVIFGVSGLLMGVLQSNEAFLAPAIAPSLYQLGMILGATALSGLGVYGLAVGVVLGALMHIGVQLPSLRSVLRLSSVAAPAHGAGQNASHATPRVDHAVRSDLRQILTLMPPRMLGLGAVQLNNLVNTTLASGIPGGVSAFNNAFAILVLPIAVIGQAVGTALFPAISAHAARGEGASFATSFTRALNAVIALSLPAAVGLIILGQPLIRLLFERGAFDARSTEWVAFALALLAIGLPAHVALEVVTRAFYALKDSARPAMLAVFSVALNILLSVGLYQMFDRAGRLPFGGLALANALATILETLILYALLVRRAERIQPRSTWVAFGKSGLAALAMGITLWGWVRLAGDGAPATIAAIILGAAAYFGVALMLRSEEALFAARGARKWFAR</sequence>
<dbReference type="GO" id="GO:0005886">
    <property type="term" value="C:plasma membrane"/>
    <property type="evidence" value="ECO:0007669"/>
    <property type="project" value="UniProtKB-SubCell"/>
</dbReference>
<comment type="function">
    <text evidence="8 9">Involved in peptidoglycan biosynthesis. Transports lipid-linked peptidoglycan precursors from the inner to the outer leaflet of the cytoplasmic membrane.</text>
</comment>
<gene>
    <name evidence="10" type="primary">mviN</name>
    <name evidence="8" type="synonym">murJ</name>
    <name evidence="10" type="ORF">CUN48_08790</name>
</gene>
<dbReference type="GO" id="GO:0008360">
    <property type="term" value="P:regulation of cell shape"/>
    <property type="evidence" value="ECO:0007669"/>
    <property type="project" value="UniProtKB-UniRule"/>
</dbReference>
<feature type="transmembrane region" description="Helical" evidence="8">
    <location>
        <begin position="407"/>
        <end position="429"/>
    </location>
</feature>
<evidence type="ECO:0000256" key="5">
    <source>
        <dbReference type="ARBA" id="ARBA00022984"/>
    </source>
</evidence>
<dbReference type="NCBIfam" id="TIGR01695">
    <property type="entry name" value="murJ_mviN"/>
    <property type="match status" value="1"/>
</dbReference>
<evidence type="ECO:0000256" key="1">
    <source>
        <dbReference type="ARBA" id="ARBA00004651"/>
    </source>
</evidence>
<evidence type="ECO:0000256" key="4">
    <source>
        <dbReference type="ARBA" id="ARBA00022960"/>
    </source>
</evidence>
<dbReference type="HAMAP" id="MF_02078">
    <property type="entry name" value="MurJ_MviN"/>
    <property type="match status" value="1"/>
</dbReference>
<keyword evidence="8 9" id="KW-0813">Transport</keyword>
<dbReference type="PANTHER" id="PTHR47019:SF1">
    <property type="entry name" value="LIPID II FLIPPASE MURJ"/>
    <property type="match status" value="1"/>
</dbReference>
<keyword evidence="7 8" id="KW-0472">Membrane</keyword>
<feature type="transmembrane region" description="Helical" evidence="8">
    <location>
        <begin position="499"/>
        <end position="521"/>
    </location>
</feature>
<keyword evidence="3 8" id="KW-0812">Transmembrane</keyword>
<protein>
    <recommendedName>
        <fullName evidence="8">Probable lipid II flippase MurJ</fullName>
    </recommendedName>
</protein>
<evidence type="ECO:0000256" key="6">
    <source>
        <dbReference type="ARBA" id="ARBA00022989"/>
    </source>
</evidence>
<dbReference type="UniPathway" id="UPA00219"/>
<accession>A0A2M8QC78</accession>
<evidence type="ECO:0000256" key="9">
    <source>
        <dbReference type="PIRNR" id="PIRNR002869"/>
    </source>
</evidence>
<dbReference type="GO" id="GO:0009252">
    <property type="term" value="P:peptidoglycan biosynthetic process"/>
    <property type="evidence" value="ECO:0007669"/>
    <property type="project" value="UniProtKB-UniRule"/>
</dbReference>
<feature type="transmembrane region" description="Helical" evidence="8">
    <location>
        <begin position="472"/>
        <end position="493"/>
    </location>
</feature>
<evidence type="ECO:0000256" key="7">
    <source>
        <dbReference type="ARBA" id="ARBA00023136"/>
    </source>
</evidence>
<dbReference type="PRINTS" id="PR01806">
    <property type="entry name" value="VIRFACTRMVIN"/>
</dbReference>
<feature type="transmembrane region" description="Helical" evidence="8">
    <location>
        <begin position="62"/>
        <end position="81"/>
    </location>
</feature>
<feature type="transmembrane region" description="Helical" evidence="8">
    <location>
        <begin position="183"/>
        <end position="211"/>
    </location>
</feature>
<dbReference type="Pfam" id="PF03023">
    <property type="entry name" value="MurJ"/>
    <property type="match status" value="1"/>
</dbReference>
<name>A0A2M8QC78_9CHLR</name>
<dbReference type="PIRSF" id="PIRSF002869">
    <property type="entry name" value="MviN"/>
    <property type="match status" value="1"/>
</dbReference>
<feature type="transmembrane region" description="Helical" evidence="8">
    <location>
        <begin position="435"/>
        <end position="460"/>
    </location>
</feature>
<proteinExistence type="inferred from homology"/>
<dbReference type="CDD" id="cd13123">
    <property type="entry name" value="MATE_MurJ_like"/>
    <property type="match status" value="1"/>
</dbReference>
<keyword evidence="2 8" id="KW-1003">Cell membrane</keyword>
<comment type="subcellular location">
    <subcellularLocation>
        <location evidence="1 8">Cell membrane</location>
        <topology evidence="1 8">Multi-pass membrane protein</topology>
    </subcellularLocation>
</comment>
<dbReference type="Proteomes" id="UP000230790">
    <property type="component" value="Unassembled WGS sequence"/>
</dbReference>
<feature type="transmembrane region" description="Helical" evidence="8">
    <location>
        <begin position="102"/>
        <end position="122"/>
    </location>
</feature>
<feature type="transmembrane region" description="Helical" evidence="8">
    <location>
        <begin position="20"/>
        <end position="42"/>
    </location>
</feature>
<feature type="transmembrane region" description="Helical" evidence="8">
    <location>
        <begin position="292"/>
        <end position="313"/>
    </location>
</feature>
<evidence type="ECO:0000313" key="10">
    <source>
        <dbReference type="EMBL" id="PJF47411.1"/>
    </source>
</evidence>
<keyword evidence="4 8" id="KW-0133">Cell shape</keyword>
<reference evidence="10 11" key="1">
    <citation type="submission" date="2017-11" db="EMBL/GenBank/DDBJ databases">
        <title>Evolution of Phototrophy in the Chloroflexi Phylum Driven by Horizontal Gene Transfer.</title>
        <authorList>
            <person name="Ward L.M."/>
            <person name="Hemp J."/>
            <person name="Shih P.M."/>
            <person name="Mcglynn S.E."/>
            <person name="Fischer W."/>
        </authorList>
    </citation>
    <scope>NUCLEOTIDE SEQUENCE [LARGE SCALE GENOMIC DNA]</scope>
    <source>
        <strain evidence="10">JP3_7</strain>
    </source>
</reference>
<dbReference type="InterPro" id="IPR004268">
    <property type="entry name" value="MurJ"/>
</dbReference>
<dbReference type="GO" id="GO:0071555">
    <property type="term" value="P:cell wall organization"/>
    <property type="evidence" value="ECO:0007669"/>
    <property type="project" value="UniProtKB-UniRule"/>
</dbReference>
<dbReference type="AlphaFoldDB" id="A0A2M8QC78"/>
<evidence type="ECO:0000313" key="11">
    <source>
        <dbReference type="Proteomes" id="UP000230790"/>
    </source>
</evidence>
<dbReference type="InterPro" id="IPR051050">
    <property type="entry name" value="Lipid_II_flippase_MurJ/MviN"/>
</dbReference>
<evidence type="ECO:0000256" key="3">
    <source>
        <dbReference type="ARBA" id="ARBA00022692"/>
    </source>
</evidence>